<protein>
    <recommendedName>
        <fullName evidence="4">Lipoprotein</fullName>
    </recommendedName>
</protein>
<gene>
    <name evidence="2" type="ORF">SAMN05421738_108108</name>
</gene>
<keyword evidence="3" id="KW-1185">Reference proteome</keyword>
<dbReference type="PROSITE" id="PS51257">
    <property type="entry name" value="PROKAR_LIPOPROTEIN"/>
    <property type="match status" value="1"/>
</dbReference>
<accession>A0A1I4X6D4</accession>
<dbReference type="STRING" id="684065.SAMN05421738_108108"/>
<dbReference type="OrthoDB" id="1043955at2"/>
<dbReference type="AlphaFoldDB" id="A0A1I4X6D4"/>
<evidence type="ECO:0000256" key="1">
    <source>
        <dbReference type="SAM" id="SignalP"/>
    </source>
</evidence>
<dbReference type="Proteomes" id="UP000199149">
    <property type="component" value="Unassembled WGS sequence"/>
</dbReference>
<name>A0A1I4X6D4_9FLAO</name>
<dbReference type="RefSeq" id="WP_125112864.1">
    <property type="nucleotide sequence ID" value="NZ_FOUZ01000008.1"/>
</dbReference>
<keyword evidence="1" id="KW-0732">Signal</keyword>
<feature type="chain" id="PRO_5011555764" description="Lipoprotein" evidence="1">
    <location>
        <begin position="23"/>
        <end position="205"/>
    </location>
</feature>
<evidence type="ECO:0000313" key="2">
    <source>
        <dbReference type="EMBL" id="SFN21447.1"/>
    </source>
</evidence>
<evidence type="ECO:0008006" key="4">
    <source>
        <dbReference type="Google" id="ProtNLM"/>
    </source>
</evidence>
<feature type="signal peptide" evidence="1">
    <location>
        <begin position="1"/>
        <end position="22"/>
    </location>
</feature>
<evidence type="ECO:0000313" key="3">
    <source>
        <dbReference type="Proteomes" id="UP000199149"/>
    </source>
</evidence>
<sequence length="205" mass="24264">MHRFLILSLLAFVSCGTSYKIADIQQENSRNQVIENPYFNEVNKEYTYRFKITFMKKEVKGNFIVKNIDNQTHRAVMTSDFGNTLFDLSLTDTDYTLHYAMPDLNKKMVVKTLAEDLQLIFKKNFEVDKELKTSTNFVLKSDEVSLVYPKDESNYFEELIRLKNNKIKTINQFETDRTDYPEKIYIKHNHFNLSIEIIKVNTILE</sequence>
<organism evidence="2 3">
    <name type="scientific">Algoriella xinjiangensis</name>
    <dbReference type="NCBI Taxonomy" id="684065"/>
    <lineage>
        <taxon>Bacteria</taxon>
        <taxon>Pseudomonadati</taxon>
        <taxon>Bacteroidota</taxon>
        <taxon>Flavobacteriia</taxon>
        <taxon>Flavobacteriales</taxon>
        <taxon>Weeksellaceae</taxon>
        <taxon>Algoriella</taxon>
    </lineage>
</organism>
<reference evidence="3" key="1">
    <citation type="submission" date="2016-10" db="EMBL/GenBank/DDBJ databases">
        <authorList>
            <person name="Varghese N."/>
            <person name="Submissions S."/>
        </authorList>
    </citation>
    <scope>NUCLEOTIDE SEQUENCE [LARGE SCALE GENOMIC DNA]</scope>
    <source>
        <strain evidence="3">XJ109</strain>
    </source>
</reference>
<dbReference type="EMBL" id="FOUZ01000008">
    <property type="protein sequence ID" value="SFN21447.1"/>
    <property type="molecule type" value="Genomic_DNA"/>
</dbReference>
<proteinExistence type="predicted"/>